<dbReference type="InterPro" id="IPR036280">
    <property type="entry name" value="Multihaem_cyt_sf"/>
</dbReference>
<feature type="region of interest" description="Disordered" evidence="1">
    <location>
        <begin position="25"/>
        <end position="55"/>
    </location>
</feature>
<evidence type="ECO:0000256" key="1">
    <source>
        <dbReference type="SAM" id="MobiDB-lite"/>
    </source>
</evidence>
<sequence>MRGRGLIAAVFVTLGLAAALGQARNGSTATVVSTNAAMPGPARGPRTGDQAGASRLDRNDECVTCHADVASEWSHSLHRGAYEDPMFQAALERERHPSFCRACHAPEADPLHEPTPRESAAGVACVSCHLTGRDPAVLAGPHADGDDSQVPHALRRSAEFASPDACAGCHEFWFPSLGRAGHALKMQRTISEHARSDFANESCQNCHMLSAPSGPGATHLDHGFAVVGQPSMLRAAVAIVATRPEPGRVVLELSPRVVGHAFPTGDLFRRLSVELHSDEISPSWSAQQLLARHFGSRRVGEGQVIRIEHLDNRVGVGDGPTTVEFTLPPELHEATVTWELVHERALEASSGATGIWGRTPFASGLL</sequence>
<evidence type="ECO:0000259" key="3">
    <source>
        <dbReference type="Pfam" id="PF13435"/>
    </source>
</evidence>
<dbReference type="AlphaFoldDB" id="A0A0C1Z779"/>
<name>A0A0C1Z779_9BACT</name>
<evidence type="ECO:0000313" key="4">
    <source>
        <dbReference type="EMBL" id="KIG13494.1"/>
    </source>
</evidence>
<protein>
    <recommendedName>
        <fullName evidence="3">Cytochrome c-552/4 domain-containing protein</fullName>
    </recommendedName>
</protein>
<dbReference type="InterPro" id="IPR023155">
    <property type="entry name" value="Cyt_c-552/4"/>
</dbReference>
<dbReference type="Pfam" id="PF13435">
    <property type="entry name" value="Cytochrome_C554"/>
    <property type="match status" value="1"/>
</dbReference>
<feature type="chain" id="PRO_5002143789" description="Cytochrome c-552/4 domain-containing protein" evidence="2">
    <location>
        <begin position="24"/>
        <end position="366"/>
    </location>
</feature>
<accession>A0A0C1Z779</accession>
<dbReference type="Gene3D" id="1.10.1130.10">
    <property type="entry name" value="Flavocytochrome C3, Chain A"/>
    <property type="match status" value="1"/>
</dbReference>
<reference evidence="4 5" key="1">
    <citation type="submission" date="2014-12" db="EMBL/GenBank/DDBJ databases">
        <title>Genome assembly of Enhygromyxa salina DSM 15201.</title>
        <authorList>
            <person name="Sharma G."/>
            <person name="Subramanian S."/>
        </authorList>
    </citation>
    <scope>NUCLEOTIDE SEQUENCE [LARGE SCALE GENOMIC DNA]</scope>
    <source>
        <strain evidence="4 5">DSM 15201</strain>
    </source>
</reference>
<feature type="compositionally biased region" description="Polar residues" evidence="1">
    <location>
        <begin position="25"/>
        <end position="36"/>
    </location>
</feature>
<comment type="caution">
    <text evidence="4">The sequence shown here is derived from an EMBL/GenBank/DDBJ whole genome shotgun (WGS) entry which is preliminary data.</text>
</comment>
<proteinExistence type="predicted"/>
<evidence type="ECO:0000256" key="2">
    <source>
        <dbReference type="SAM" id="SignalP"/>
    </source>
</evidence>
<dbReference type="SUPFAM" id="SSF48695">
    <property type="entry name" value="Multiheme cytochromes"/>
    <property type="match status" value="1"/>
</dbReference>
<feature type="signal peptide" evidence="2">
    <location>
        <begin position="1"/>
        <end position="23"/>
    </location>
</feature>
<organism evidence="4 5">
    <name type="scientific">Enhygromyxa salina</name>
    <dbReference type="NCBI Taxonomy" id="215803"/>
    <lineage>
        <taxon>Bacteria</taxon>
        <taxon>Pseudomonadati</taxon>
        <taxon>Myxococcota</taxon>
        <taxon>Polyangia</taxon>
        <taxon>Nannocystales</taxon>
        <taxon>Nannocystaceae</taxon>
        <taxon>Enhygromyxa</taxon>
    </lineage>
</organism>
<feature type="domain" description="Cytochrome c-552/4" evidence="3">
    <location>
        <begin position="61"/>
        <end position="129"/>
    </location>
</feature>
<dbReference type="RefSeq" id="WP_146661300.1">
    <property type="nucleotide sequence ID" value="NZ_JMCC02000094.1"/>
</dbReference>
<gene>
    <name evidence="4" type="ORF">DB30_08006</name>
</gene>
<evidence type="ECO:0000313" key="5">
    <source>
        <dbReference type="Proteomes" id="UP000031599"/>
    </source>
</evidence>
<dbReference type="Proteomes" id="UP000031599">
    <property type="component" value="Unassembled WGS sequence"/>
</dbReference>
<dbReference type="EMBL" id="JMCC02000094">
    <property type="protein sequence ID" value="KIG13494.1"/>
    <property type="molecule type" value="Genomic_DNA"/>
</dbReference>
<keyword evidence="2" id="KW-0732">Signal</keyword>